<dbReference type="Pfam" id="PF07859">
    <property type="entry name" value="Abhydrolase_3"/>
    <property type="match status" value="1"/>
</dbReference>
<dbReference type="InterPro" id="IPR029058">
    <property type="entry name" value="AB_hydrolase_fold"/>
</dbReference>
<dbReference type="InterPro" id="IPR013094">
    <property type="entry name" value="AB_hydrolase_3"/>
</dbReference>
<evidence type="ECO:0000259" key="2">
    <source>
        <dbReference type="Pfam" id="PF07859"/>
    </source>
</evidence>
<dbReference type="EMBL" id="JAXQNO010000012">
    <property type="protein sequence ID" value="KAK4786993.1"/>
    <property type="molecule type" value="Genomic_DNA"/>
</dbReference>
<protein>
    <recommendedName>
        <fullName evidence="2">Alpha/beta hydrolase fold-3 domain-containing protein</fullName>
    </recommendedName>
</protein>
<reference evidence="3 4" key="1">
    <citation type="journal article" date="2023" name="Hortic Res">
        <title>Pangenome of water caltrop reveals structural variations and asymmetric subgenome divergence after allopolyploidization.</title>
        <authorList>
            <person name="Zhang X."/>
            <person name="Chen Y."/>
            <person name="Wang L."/>
            <person name="Yuan Y."/>
            <person name="Fang M."/>
            <person name="Shi L."/>
            <person name="Lu R."/>
            <person name="Comes H.P."/>
            <person name="Ma Y."/>
            <person name="Chen Y."/>
            <person name="Huang G."/>
            <person name="Zhou Y."/>
            <person name="Zheng Z."/>
            <person name="Qiu Y."/>
        </authorList>
    </citation>
    <scope>NUCLEOTIDE SEQUENCE [LARGE SCALE GENOMIC DNA]</scope>
    <source>
        <strain evidence="3">F231</strain>
    </source>
</reference>
<sequence length="315" mass="34839">MAMDPYEFLKISPNLDGSLTRHPNFPFVPATDTATVLLRDVPLDPSKGTFLRMFLPSSAATDTKLPVMIYFHGGGFVLFSAASLPYHESCDSIAKQLGIFVISVEYRLAPEHRLPAAYDDAVDALMWVREQARSGPSGCHTWLWQHANFSRCFLMGSSAGGNIVYHAGLRSLDMDLSPVQIKGLIMNEPYFGSVERTGSETRQADDRILPMPANDLMWSLALPLDADRDHEYCNPTKAAMDLHEAIGRLPKCLVRGYNGDPLVDKQKEFAEALRARGAEVAVRFSEGGFHAVELFMPEAAKALLQIISEFVQATM</sequence>
<name>A0AAN7R5V9_TRANT</name>
<evidence type="ECO:0000313" key="3">
    <source>
        <dbReference type="EMBL" id="KAK4786993.1"/>
    </source>
</evidence>
<feature type="domain" description="Alpha/beta hydrolase fold-3" evidence="2">
    <location>
        <begin position="68"/>
        <end position="292"/>
    </location>
</feature>
<dbReference type="SUPFAM" id="SSF53474">
    <property type="entry name" value="alpha/beta-Hydrolases"/>
    <property type="match status" value="1"/>
</dbReference>
<dbReference type="PANTHER" id="PTHR23024">
    <property type="entry name" value="ARYLACETAMIDE DEACETYLASE"/>
    <property type="match status" value="1"/>
</dbReference>
<evidence type="ECO:0000256" key="1">
    <source>
        <dbReference type="ARBA" id="ARBA00010515"/>
    </source>
</evidence>
<comment type="similarity">
    <text evidence="1">Belongs to the 'GDXG' lipolytic enzyme family.</text>
</comment>
<accession>A0AAN7R5V9</accession>
<comment type="caution">
    <text evidence="3">The sequence shown here is derived from an EMBL/GenBank/DDBJ whole genome shotgun (WGS) entry which is preliminary data.</text>
</comment>
<dbReference type="PANTHER" id="PTHR23024:SF113">
    <property type="entry name" value="CARBOXYLESTERASE 8-RELATED"/>
    <property type="match status" value="1"/>
</dbReference>
<dbReference type="Proteomes" id="UP001346149">
    <property type="component" value="Unassembled WGS sequence"/>
</dbReference>
<dbReference type="GO" id="GO:0016787">
    <property type="term" value="F:hydrolase activity"/>
    <property type="evidence" value="ECO:0007669"/>
    <property type="project" value="InterPro"/>
</dbReference>
<dbReference type="Gene3D" id="3.40.50.1820">
    <property type="entry name" value="alpha/beta hydrolase"/>
    <property type="match status" value="1"/>
</dbReference>
<evidence type="ECO:0000313" key="4">
    <source>
        <dbReference type="Proteomes" id="UP001346149"/>
    </source>
</evidence>
<organism evidence="3 4">
    <name type="scientific">Trapa natans</name>
    <name type="common">Water chestnut</name>
    <dbReference type="NCBI Taxonomy" id="22666"/>
    <lineage>
        <taxon>Eukaryota</taxon>
        <taxon>Viridiplantae</taxon>
        <taxon>Streptophyta</taxon>
        <taxon>Embryophyta</taxon>
        <taxon>Tracheophyta</taxon>
        <taxon>Spermatophyta</taxon>
        <taxon>Magnoliopsida</taxon>
        <taxon>eudicotyledons</taxon>
        <taxon>Gunneridae</taxon>
        <taxon>Pentapetalae</taxon>
        <taxon>rosids</taxon>
        <taxon>malvids</taxon>
        <taxon>Myrtales</taxon>
        <taxon>Lythraceae</taxon>
        <taxon>Trapa</taxon>
    </lineage>
</organism>
<proteinExistence type="inferred from homology"/>
<gene>
    <name evidence="3" type="ORF">SAY86_010826</name>
</gene>
<dbReference type="AlphaFoldDB" id="A0AAN7R5V9"/>
<keyword evidence="4" id="KW-1185">Reference proteome</keyword>
<dbReference type="InterPro" id="IPR050466">
    <property type="entry name" value="Carboxylest/Gibb_receptor"/>
</dbReference>